<comment type="caution">
    <text evidence="1">The sequence shown here is derived from an EMBL/GenBank/DDBJ whole genome shotgun (WGS) entry which is preliminary data.</text>
</comment>
<evidence type="ECO:0000313" key="2">
    <source>
        <dbReference type="Proteomes" id="UP001605036"/>
    </source>
</evidence>
<gene>
    <name evidence="1" type="ORF">R1flu_020756</name>
</gene>
<reference evidence="1 2" key="1">
    <citation type="submission" date="2024-09" db="EMBL/GenBank/DDBJ databases">
        <title>Chromosome-scale assembly of Riccia fluitans.</title>
        <authorList>
            <person name="Paukszto L."/>
            <person name="Sawicki J."/>
            <person name="Karawczyk K."/>
            <person name="Piernik-Szablinska J."/>
            <person name="Szczecinska M."/>
            <person name="Mazdziarz M."/>
        </authorList>
    </citation>
    <scope>NUCLEOTIDE SEQUENCE [LARGE SCALE GENOMIC DNA]</scope>
    <source>
        <strain evidence="1">Rf_01</strain>
        <tissue evidence="1">Aerial parts of the thallus</tissue>
    </source>
</reference>
<proteinExistence type="predicted"/>
<sequence>MLNKYLRSKAQCQLLTSKFTNKYGGKNFGVNLSKWLHKEEVKEDLNEDIIDKFGKTTDKNEQIGDQSEKGKATKLFEDDLEDTISLVILTKVKRSFQKMNLTCLCIAVMP</sequence>
<dbReference type="EMBL" id="JBHFFA010000001">
    <property type="protein sequence ID" value="KAL2652628.1"/>
    <property type="molecule type" value="Genomic_DNA"/>
</dbReference>
<organism evidence="1 2">
    <name type="scientific">Riccia fluitans</name>
    <dbReference type="NCBI Taxonomy" id="41844"/>
    <lineage>
        <taxon>Eukaryota</taxon>
        <taxon>Viridiplantae</taxon>
        <taxon>Streptophyta</taxon>
        <taxon>Embryophyta</taxon>
        <taxon>Marchantiophyta</taxon>
        <taxon>Marchantiopsida</taxon>
        <taxon>Marchantiidae</taxon>
        <taxon>Marchantiales</taxon>
        <taxon>Ricciaceae</taxon>
        <taxon>Riccia</taxon>
    </lineage>
</organism>
<accession>A0ABD1ZMF5</accession>
<dbReference type="AlphaFoldDB" id="A0ABD1ZMF5"/>
<dbReference type="Proteomes" id="UP001605036">
    <property type="component" value="Unassembled WGS sequence"/>
</dbReference>
<name>A0ABD1ZMF5_9MARC</name>
<protein>
    <submittedName>
        <fullName evidence="1">Uncharacterized protein</fullName>
    </submittedName>
</protein>
<evidence type="ECO:0000313" key="1">
    <source>
        <dbReference type="EMBL" id="KAL2652628.1"/>
    </source>
</evidence>
<keyword evidence="2" id="KW-1185">Reference proteome</keyword>